<proteinExistence type="predicted"/>
<evidence type="ECO:0000313" key="2">
    <source>
        <dbReference type="Proteomes" id="UP000828941"/>
    </source>
</evidence>
<name>A0ACB9ND09_BAUVA</name>
<comment type="caution">
    <text evidence="1">The sequence shown here is derived from an EMBL/GenBank/DDBJ whole genome shotgun (WGS) entry which is preliminary data.</text>
</comment>
<dbReference type="Proteomes" id="UP000828941">
    <property type="component" value="Chromosome 7"/>
</dbReference>
<accession>A0ACB9ND09</accession>
<sequence length="245" mass="28345">MVRTPYRDKSGLQKGTWTPEEDRKLIDYVTRYGCWNWRQLPRFAGLARCGKSCRLRWMNYLRPDVKRGNFTAQEEETIIKLHAKLGNRWSAIAAELPGRTDNEIKNYWHTNLEKRTEQHSATHEKAKVSKSKNHSTIKSRQKRDSVPVINTEASHGTPPTSSQPSASESSCITRETTAASDEYLVLEQDGFTFLDTYNIEPEIANVWTEPYTADFSFVPNEIFTPLLTEPEYPYSIYDSELWGRE</sequence>
<protein>
    <submittedName>
        <fullName evidence="1">Uncharacterized protein</fullName>
    </submittedName>
</protein>
<reference evidence="1 2" key="1">
    <citation type="journal article" date="2022" name="DNA Res.">
        <title>Chromosomal-level genome assembly of the orchid tree Bauhinia variegata (Leguminosae; Cercidoideae) supports the allotetraploid origin hypothesis of Bauhinia.</title>
        <authorList>
            <person name="Zhong Y."/>
            <person name="Chen Y."/>
            <person name="Zheng D."/>
            <person name="Pang J."/>
            <person name="Liu Y."/>
            <person name="Luo S."/>
            <person name="Meng S."/>
            <person name="Qian L."/>
            <person name="Wei D."/>
            <person name="Dai S."/>
            <person name="Zhou R."/>
        </authorList>
    </citation>
    <scope>NUCLEOTIDE SEQUENCE [LARGE SCALE GENOMIC DNA]</scope>
    <source>
        <strain evidence="1">BV-YZ2020</strain>
    </source>
</reference>
<dbReference type="EMBL" id="CM039432">
    <property type="protein sequence ID" value="KAI4334042.1"/>
    <property type="molecule type" value="Genomic_DNA"/>
</dbReference>
<gene>
    <name evidence="1" type="ORF">L6164_018782</name>
</gene>
<organism evidence="1 2">
    <name type="scientific">Bauhinia variegata</name>
    <name type="common">Purple orchid tree</name>
    <name type="synonym">Phanera variegata</name>
    <dbReference type="NCBI Taxonomy" id="167791"/>
    <lineage>
        <taxon>Eukaryota</taxon>
        <taxon>Viridiplantae</taxon>
        <taxon>Streptophyta</taxon>
        <taxon>Embryophyta</taxon>
        <taxon>Tracheophyta</taxon>
        <taxon>Spermatophyta</taxon>
        <taxon>Magnoliopsida</taxon>
        <taxon>eudicotyledons</taxon>
        <taxon>Gunneridae</taxon>
        <taxon>Pentapetalae</taxon>
        <taxon>rosids</taxon>
        <taxon>fabids</taxon>
        <taxon>Fabales</taxon>
        <taxon>Fabaceae</taxon>
        <taxon>Cercidoideae</taxon>
        <taxon>Cercideae</taxon>
        <taxon>Bauhiniinae</taxon>
        <taxon>Bauhinia</taxon>
    </lineage>
</organism>
<evidence type="ECO:0000313" key="1">
    <source>
        <dbReference type="EMBL" id="KAI4334042.1"/>
    </source>
</evidence>
<keyword evidence="2" id="KW-1185">Reference proteome</keyword>